<evidence type="ECO:0000256" key="1">
    <source>
        <dbReference type="SAM" id="MobiDB-lite"/>
    </source>
</evidence>
<evidence type="ECO:0000313" key="3">
    <source>
        <dbReference type="EMBL" id="GAQ79036.1"/>
    </source>
</evidence>
<keyword evidence="4" id="KW-1185">Reference proteome</keyword>
<dbReference type="Proteomes" id="UP000054558">
    <property type="component" value="Unassembled WGS sequence"/>
</dbReference>
<name>A0A1Y1HR16_KLENI</name>
<evidence type="ECO:0000313" key="4">
    <source>
        <dbReference type="Proteomes" id="UP000054558"/>
    </source>
</evidence>
<dbReference type="EMBL" id="DF236972">
    <property type="protein sequence ID" value="GAQ79036.1"/>
    <property type="molecule type" value="Genomic_DNA"/>
</dbReference>
<gene>
    <name evidence="3" type="ORF">KFL_000230160</name>
</gene>
<reference evidence="3 4" key="1">
    <citation type="journal article" date="2014" name="Nat. Commun.">
        <title>Klebsormidium flaccidum genome reveals primary factors for plant terrestrial adaptation.</title>
        <authorList>
            <person name="Hori K."/>
            <person name="Maruyama F."/>
            <person name="Fujisawa T."/>
            <person name="Togashi T."/>
            <person name="Yamamoto N."/>
            <person name="Seo M."/>
            <person name="Sato S."/>
            <person name="Yamada T."/>
            <person name="Mori H."/>
            <person name="Tajima N."/>
            <person name="Moriyama T."/>
            <person name="Ikeuchi M."/>
            <person name="Watanabe M."/>
            <person name="Wada H."/>
            <person name="Kobayashi K."/>
            <person name="Saito M."/>
            <person name="Masuda T."/>
            <person name="Sasaki-Sekimoto Y."/>
            <person name="Mashiguchi K."/>
            <person name="Awai K."/>
            <person name="Shimojima M."/>
            <person name="Masuda S."/>
            <person name="Iwai M."/>
            <person name="Nobusawa T."/>
            <person name="Narise T."/>
            <person name="Kondo S."/>
            <person name="Saito H."/>
            <person name="Sato R."/>
            <person name="Murakawa M."/>
            <person name="Ihara Y."/>
            <person name="Oshima-Yamada Y."/>
            <person name="Ohtaka K."/>
            <person name="Satoh M."/>
            <person name="Sonobe K."/>
            <person name="Ishii M."/>
            <person name="Ohtani R."/>
            <person name="Kanamori-Sato M."/>
            <person name="Honoki R."/>
            <person name="Miyazaki D."/>
            <person name="Mochizuki H."/>
            <person name="Umetsu J."/>
            <person name="Higashi K."/>
            <person name="Shibata D."/>
            <person name="Kamiya Y."/>
            <person name="Sato N."/>
            <person name="Nakamura Y."/>
            <person name="Tabata S."/>
            <person name="Ida S."/>
            <person name="Kurokawa K."/>
            <person name="Ohta H."/>
        </authorList>
    </citation>
    <scope>NUCLEOTIDE SEQUENCE [LARGE SCALE GENOMIC DNA]</scope>
    <source>
        <strain evidence="3 4">NIES-2285</strain>
    </source>
</reference>
<feature type="region of interest" description="Disordered" evidence="1">
    <location>
        <begin position="279"/>
        <end position="303"/>
    </location>
</feature>
<proteinExistence type="predicted"/>
<dbReference type="AlphaFoldDB" id="A0A1Y1HR16"/>
<feature type="signal peptide" evidence="2">
    <location>
        <begin position="1"/>
        <end position="21"/>
    </location>
</feature>
<feature type="compositionally biased region" description="Low complexity" evidence="1">
    <location>
        <begin position="284"/>
        <end position="303"/>
    </location>
</feature>
<sequence length="441" mass="43886">MAAPVALLLVLLLRFSPSCVSFAAPAPAPADVPTPAPTPLQCPPFQYSQEFNGTQCCNPLQVCRKTAPGSQGLSNYTPTCCADNMACVYQNSPFATCLTPPPEACTACLPFDLLKYGGNTCSVGRFGSFCCYLQQCGYQSPTDLGFCCDQGEETQCTRPLTGIASPTAREMCCKPGKIICDDQCCDEANCVPVGASNVGPYKCTEQVPTSAPPPPVLTSAPPPPVPTATGPFPTFATTAGAACDPSSSLPYTCYNDVGSLFTCCPDSRCPVPGPVPKCAGDTSTQGPTPTPAVTGTPTSTPAATTAAPAVTTAAPAVTTAAPAVTTAPPIATGAPAPSVTYATGSGNACDPSSALRFTCYNSGGSSFACCADPQCPAPGPVARCAGDPTAAPTPAVTTGAPAVTTTAPAVTTAAPAVTTAAPVATGAPAPTPTYATGAGYA</sequence>
<accession>A0A1Y1HR16</accession>
<dbReference type="OMA" id="NTFIRIC"/>
<feature type="chain" id="PRO_5012824313" evidence="2">
    <location>
        <begin position="22"/>
        <end position="441"/>
    </location>
</feature>
<evidence type="ECO:0000256" key="2">
    <source>
        <dbReference type="SAM" id="SignalP"/>
    </source>
</evidence>
<keyword evidence="2" id="KW-0732">Signal</keyword>
<organism evidence="3 4">
    <name type="scientific">Klebsormidium nitens</name>
    <name type="common">Green alga</name>
    <name type="synonym">Ulothrix nitens</name>
    <dbReference type="NCBI Taxonomy" id="105231"/>
    <lineage>
        <taxon>Eukaryota</taxon>
        <taxon>Viridiplantae</taxon>
        <taxon>Streptophyta</taxon>
        <taxon>Klebsormidiophyceae</taxon>
        <taxon>Klebsormidiales</taxon>
        <taxon>Klebsormidiaceae</taxon>
        <taxon>Klebsormidium</taxon>
    </lineage>
</organism>
<protein>
    <submittedName>
        <fullName evidence="3">Uncharacterized protein</fullName>
    </submittedName>
</protein>